<evidence type="ECO:0000259" key="1">
    <source>
        <dbReference type="Pfam" id="PF09643"/>
    </source>
</evidence>
<dbReference type="InterPro" id="IPR023385">
    <property type="entry name" value="YopX-like_C"/>
</dbReference>
<dbReference type="Gene3D" id="2.30.30.290">
    <property type="entry name" value="YopX-like domains"/>
    <property type="match status" value="1"/>
</dbReference>
<dbReference type="RefSeq" id="WP_111230613.1">
    <property type="nucleotide sequence ID" value="NZ_NBIU01000045.1"/>
</dbReference>
<gene>
    <name evidence="2" type="ORF">B6S12_09770</name>
</gene>
<reference evidence="2 3" key="1">
    <citation type="submission" date="2017-03" db="EMBL/GenBank/DDBJ databases">
        <title>Genomic and clinical evidence uncovers the enterohepatic species Helicobacter valdiviensis as a potential human intestinal pathogen.</title>
        <authorList>
            <person name="Fresia P."/>
            <person name="Jara R."/>
            <person name="Sierra R."/>
            <person name="Ferres I."/>
            <person name="Greif G."/>
            <person name="Iraola G."/>
            <person name="Collado L."/>
        </authorList>
    </citation>
    <scope>NUCLEOTIDE SEQUENCE [LARGE SCALE GENOMIC DNA]</scope>
    <source>
        <strain evidence="2 3">WBE14</strain>
    </source>
</reference>
<proteinExistence type="predicted"/>
<keyword evidence="3" id="KW-1185">Reference proteome</keyword>
<dbReference type="EMBL" id="NBIU01000045">
    <property type="protein sequence ID" value="PZT47311.1"/>
    <property type="molecule type" value="Genomic_DNA"/>
</dbReference>
<comment type="caution">
    <text evidence="2">The sequence shown here is derived from an EMBL/GenBank/DDBJ whole genome shotgun (WGS) entry which is preliminary data.</text>
</comment>
<feature type="domain" description="YopX protein" evidence="1">
    <location>
        <begin position="8"/>
        <end position="155"/>
    </location>
</feature>
<name>A0A2W6MTM7_9HELI</name>
<evidence type="ECO:0000313" key="2">
    <source>
        <dbReference type="EMBL" id="PZT47311.1"/>
    </source>
</evidence>
<dbReference type="Pfam" id="PF09643">
    <property type="entry name" value="YopX"/>
    <property type="match status" value="1"/>
</dbReference>
<protein>
    <recommendedName>
        <fullName evidence="1">YopX protein domain-containing protein</fullName>
    </recommendedName>
</protein>
<dbReference type="InterPro" id="IPR019096">
    <property type="entry name" value="YopX_protein"/>
</dbReference>
<sequence length="156" mass="18059">MKLEDFDFRIWDGSEEEYIKKETKNSNKYSIVHDSIGYAVGLIGDAKNVYTIESGVTSHEWGYDDYEMVENYCIDESICEIELWTGFRDKGGVKIYEGDILNFRGKNYLVEFNKHLELSVICRTKDSVYGMHTSKGNFKNCKVVGNIHENKELLDV</sequence>
<organism evidence="2 3">
    <name type="scientific">Helicobacter valdiviensis</name>
    <dbReference type="NCBI Taxonomy" id="1458358"/>
    <lineage>
        <taxon>Bacteria</taxon>
        <taxon>Pseudomonadati</taxon>
        <taxon>Campylobacterota</taxon>
        <taxon>Epsilonproteobacteria</taxon>
        <taxon>Campylobacterales</taxon>
        <taxon>Helicobacteraceae</taxon>
        <taxon>Helicobacter</taxon>
    </lineage>
</organism>
<dbReference type="Proteomes" id="UP000249746">
    <property type="component" value="Unassembled WGS sequence"/>
</dbReference>
<dbReference type="OrthoDB" id="1809393at2"/>
<evidence type="ECO:0000313" key="3">
    <source>
        <dbReference type="Proteomes" id="UP000249746"/>
    </source>
</evidence>
<dbReference type="SUPFAM" id="SSF159006">
    <property type="entry name" value="YopX-like"/>
    <property type="match status" value="1"/>
</dbReference>
<dbReference type="AlphaFoldDB" id="A0A2W6MTM7"/>
<accession>A0A2W6MTM7</accession>